<dbReference type="AlphaFoldDB" id="C0CR16"/>
<keyword evidence="2" id="KW-1185">Reference proteome</keyword>
<sequence>MDYRERMLRTFLIGRTEMQKLGRKITLKEQEDFYVALMGEDVCCNGDNNQSTIEELDEAIDDCIAMLQYSIDVNNKDEIFFWRKLLQGNKVQRRMLLNA</sequence>
<dbReference type="Proteomes" id="UP000003100">
    <property type="component" value="Unassembled WGS sequence"/>
</dbReference>
<proteinExistence type="predicted"/>
<reference evidence="1 2" key="2">
    <citation type="submission" date="2009-02" db="EMBL/GenBank/DDBJ databases">
        <title>Draft genome sequence of Blautia hydrogenotrophica DSM 10507 (Ruminococcus hydrogenotrophicus DSM 10507).</title>
        <authorList>
            <person name="Sudarsanam P."/>
            <person name="Ley R."/>
            <person name="Guruge J."/>
            <person name="Turnbaugh P.J."/>
            <person name="Mahowald M."/>
            <person name="Liep D."/>
            <person name="Gordon J."/>
        </authorList>
    </citation>
    <scope>NUCLEOTIDE SEQUENCE [LARGE SCALE GENOMIC DNA]</scope>
    <source>
        <strain evidence="2">DSM 10507 / JCM 14656 / S5a33</strain>
    </source>
</reference>
<dbReference type="EMBL" id="ACBZ01000177">
    <property type="protein sequence ID" value="EEG47779.1"/>
    <property type="molecule type" value="Genomic_DNA"/>
</dbReference>
<protein>
    <submittedName>
        <fullName evidence="1">Uncharacterized protein</fullName>
    </submittedName>
</protein>
<name>C0CR16_BLAHS</name>
<evidence type="ECO:0000313" key="1">
    <source>
        <dbReference type="EMBL" id="EEG47779.1"/>
    </source>
</evidence>
<dbReference type="HOGENOM" id="CLU_2314725_0_0_9"/>
<comment type="caution">
    <text evidence="1">The sequence shown here is derived from an EMBL/GenBank/DDBJ whole genome shotgun (WGS) entry which is preliminary data.</text>
</comment>
<dbReference type="PATRIC" id="fig|476272.21.peg.605"/>
<organism evidence="1 2">
    <name type="scientific">Blautia hydrogenotrophica (strain DSM 10507 / JCM 14656 / S5a33)</name>
    <name type="common">Ruminococcus hydrogenotrophicus</name>
    <dbReference type="NCBI Taxonomy" id="476272"/>
    <lineage>
        <taxon>Bacteria</taxon>
        <taxon>Bacillati</taxon>
        <taxon>Bacillota</taxon>
        <taxon>Clostridia</taxon>
        <taxon>Lachnospirales</taxon>
        <taxon>Lachnospiraceae</taxon>
        <taxon>Blautia</taxon>
    </lineage>
</organism>
<gene>
    <name evidence="1" type="ORF">RUMHYD_03329</name>
</gene>
<evidence type="ECO:0000313" key="2">
    <source>
        <dbReference type="Proteomes" id="UP000003100"/>
    </source>
</evidence>
<reference evidence="1 2" key="1">
    <citation type="submission" date="2009-01" db="EMBL/GenBank/DDBJ databases">
        <authorList>
            <person name="Fulton L."/>
            <person name="Clifton S."/>
            <person name="Fulton B."/>
            <person name="Xu J."/>
            <person name="Minx P."/>
            <person name="Pepin K.H."/>
            <person name="Johnson M."/>
            <person name="Bhonagiri V."/>
            <person name="Nash W.E."/>
            <person name="Mardis E.R."/>
            <person name="Wilson R.K."/>
        </authorList>
    </citation>
    <scope>NUCLEOTIDE SEQUENCE [LARGE SCALE GENOMIC DNA]</scope>
    <source>
        <strain evidence="2">DSM 10507 / JCM 14656 / S5a33</strain>
    </source>
</reference>
<accession>C0CR16</accession>